<sequence>MELAAAAAQCEVCKKSFSSGKNLTRHRLTCSKSYTCKYCKKTFLSHANGTSHETTWLEEPKKKKFHLWEPKKEELYSEQREEIEYETAFKHRLKSWFFSCVTCQVCMNFSQTLEVLNEELADHRGLLLLSDDEGRTHYVYMKNFDKLIRLPKTRRKCGIKVCKRCFTHYQTLNGESAEEKLNEHSRFCTEHQVTRIEMPVKKPYLQFEHVERVLWVQ</sequence>
<dbReference type="eggNOG" id="ENOG502QT5H">
    <property type="taxonomic scope" value="Eukaryota"/>
</dbReference>
<dbReference type="HOGENOM" id="CLU_1273631_0_0_1"/>
<dbReference type="VEuPathDB" id="VectorBase:RPRC004196"/>
<dbReference type="SUPFAM" id="SSF57667">
    <property type="entry name" value="beta-beta-alpha zinc fingers"/>
    <property type="match status" value="1"/>
</dbReference>
<dbReference type="InterPro" id="IPR036236">
    <property type="entry name" value="Znf_C2H2_sf"/>
</dbReference>
<dbReference type="InParanoid" id="T1HJH3"/>
<name>T1HJH3_RHOPR</name>
<evidence type="ECO:0008006" key="3">
    <source>
        <dbReference type="Google" id="ProtNLM"/>
    </source>
</evidence>
<dbReference type="Gene3D" id="3.30.160.60">
    <property type="entry name" value="Classic Zinc Finger"/>
    <property type="match status" value="1"/>
</dbReference>
<keyword evidence="2" id="KW-1185">Reference proteome</keyword>
<dbReference type="EMBL" id="ACPB03031249">
    <property type="status" value="NOT_ANNOTATED_CDS"/>
    <property type="molecule type" value="Genomic_DNA"/>
</dbReference>
<protein>
    <recommendedName>
        <fullName evidence="3">C2H2-type domain-containing protein</fullName>
    </recommendedName>
</protein>
<dbReference type="EnsemblMetazoa" id="RPRC004196-RA">
    <property type="protein sequence ID" value="RPRC004196-PA"/>
    <property type="gene ID" value="RPRC004196"/>
</dbReference>
<reference evidence="1" key="1">
    <citation type="submission" date="2015-05" db="UniProtKB">
        <authorList>
            <consortium name="EnsemblMetazoa"/>
        </authorList>
    </citation>
    <scope>IDENTIFICATION</scope>
</reference>
<evidence type="ECO:0000313" key="1">
    <source>
        <dbReference type="EnsemblMetazoa" id="RPRC004196-PA"/>
    </source>
</evidence>
<dbReference type="Proteomes" id="UP000015103">
    <property type="component" value="Unassembled WGS sequence"/>
</dbReference>
<organism evidence="1 2">
    <name type="scientific">Rhodnius prolixus</name>
    <name type="common">Triatomid bug</name>
    <dbReference type="NCBI Taxonomy" id="13249"/>
    <lineage>
        <taxon>Eukaryota</taxon>
        <taxon>Metazoa</taxon>
        <taxon>Ecdysozoa</taxon>
        <taxon>Arthropoda</taxon>
        <taxon>Hexapoda</taxon>
        <taxon>Insecta</taxon>
        <taxon>Pterygota</taxon>
        <taxon>Neoptera</taxon>
        <taxon>Paraneoptera</taxon>
        <taxon>Hemiptera</taxon>
        <taxon>Heteroptera</taxon>
        <taxon>Panheteroptera</taxon>
        <taxon>Cimicomorpha</taxon>
        <taxon>Reduviidae</taxon>
        <taxon>Triatominae</taxon>
        <taxon>Rhodnius</taxon>
    </lineage>
</organism>
<evidence type="ECO:0000313" key="2">
    <source>
        <dbReference type="Proteomes" id="UP000015103"/>
    </source>
</evidence>
<accession>T1HJH3</accession>
<proteinExistence type="predicted"/>
<dbReference type="AlphaFoldDB" id="T1HJH3"/>